<keyword evidence="4" id="KW-1185">Reference proteome</keyword>
<feature type="region of interest" description="Disordered" evidence="1">
    <location>
        <begin position="178"/>
        <end position="287"/>
    </location>
</feature>
<dbReference type="PROSITE" id="PS50031">
    <property type="entry name" value="EH"/>
    <property type="match status" value="2"/>
</dbReference>
<dbReference type="PANTHER" id="PTHR11216">
    <property type="entry name" value="EH DOMAIN"/>
    <property type="match status" value="1"/>
</dbReference>
<name>A0A8H5M5C8_9AGAR</name>
<proteinExistence type="predicted"/>
<feature type="domain" description="EH" evidence="2">
    <location>
        <begin position="15"/>
        <end position="114"/>
    </location>
</feature>
<accession>A0A8H5M5C8</accession>
<dbReference type="InterPro" id="IPR011992">
    <property type="entry name" value="EF-hand-dom_pair"/>
</dbReference>
<dbReference type="PANTHER" id="PTHR11216:SF170">
    <property type="entry name" value="DYNAMIN ASSOCIATED PROTEIN 160, ISOFORM D"/>
    <property type="match status" value="1"/>
</dbReference>
<evidence type="ECO:0000313" key="4">
    <source>
        <dbReference type="Proteomes" id="UP000565441"/>
    </source>
</evidence>
<protein>
    <recommendedName>
        <fullName evidence="2">EH domain-containing protein</fullName>
    </recommendedName>
</protein>
<dbReference type="Pfam" id="PF12763">
    <property type="entry name" value="EH"/>
    <property type="match status" value="2"/>
</dbReference>
<evidence type="ECO:0000259" key="2">
    <source>
        <dbReference type="PROSITE" id="PS50031"/>
    </source>
</evidence>
<dbReference type="GO" id="GO:0016197">
    <property type="term" value="P:endosomal transport"/>
    <property type="evidence" value="ECO:0007669"/>
    <property type="project" value="TreeGrafter"/>
</dbReference>
<feature type="compositionally biased region" description="Low complexity" evidence="1">
    <location>
        <begin position="492"/>
        <end position="512"/>
    </location>
</feature>
<feature type="region of interest" description="Disordered" evidence="1">
    <location>
        <begin position="813"/>
        <end position="837"/>
    </location>
</feature>
<dbReference type="OrthoDB" id="524326at2759"/>
<evidence type="ECO:0000313" key="3">
    <source>
        <dbReference type="EMBL" id="KAF5381294.1"/>
    </source>
</evidence>
<dbReference type="GO" id="GO:0005737">
    <property type="term" value="C:cytoplasm"/>
    <property type="evidence" value="ECO:0007669"/>
    <property type="project" value="TreeGrafter"/>
</dbReference>
<dbReference type="SMART" id="SM00027">
    <property type="entry name" value="EH"/>
    <property type="match status" value="1"/>
</dbReference>
<comment type="caution">
    <text evidence="3">The sequence shown here is derived from an EMBL/GenBank/DDBJ whole genome shotgun (WGS) entry which is preliminary data.</text>
</comment>
<dbReference type="GO" id="GO:0006897">
    <property type="term" value="P:endocytosis"/>
    <property type="evidence" value="ECO:0007669"/>
    <property type="project" value="TreeGrafter"/>
</dbReference>
<dbReference type="InterPro" id="IPR000261">
    <property type="entry name" value="EH_dom"/>
</dbReference>
<dbReference type="GO" id="GO:0005886">
    <property type="term" value="C:plasma membrane"/>
    <property type="evidence" value="ECO:0007669"/>
    <property type="project" value="TreeGrafter"/>
</dbReference>
<reference evidence="3 4" key="1">
    <citation type="journal article" date="2020" name="ISME J.">
        <title>Uncovering the hidden diversity of litter-decomposition mechanisms in mushroom-forming fungi.</title>
        <authorList>
            <person name="Floudas D."/>
            <person name="Bentzer J."/>
            <person name="Ahren D."/>
            <person name="Johansson T."/>
            <person name="Persson P."/>
            <person name="Tunlid A."/>
        </authorList>
    </citation>
    <scope>NUCLEOTIDE SEQUENCE [LARGE SCALE GENOMIC DNA]</scope>
    <source>
        <strain evidence="3 4">CBS 661.87</strain>
    </source>
</reference>
<dbReference type="SUPFAM" id="SSF47473">
    <property type="entry name" value="EF-hand"/>
    <property type="match status" value="2"/>
</dbReference>
<dbReference type="Gene3D" id="1.10.238.10">
    <property type="entry name" value="EF-hand"/>
    <property type="match status" value="2"/>
</dbReference>
<dbReference type="CDD" id="cd00052">
    <property type="entry name" value="EH"/>
    <property type="match status" value="1"/>
</dbReference>
<evidence type="ECO:0000256" key="1">
    <source>
        <dbReference type="SAM" id="MobiDB-lite"/>
    </source>
</evidence>
<gene>
    <name evidence="3" type="ORF">D9615_008336</name>
</gene>
<dbReference type="EMBL" id="JAACJP010000011">
    <property type="protein sequence ID" value="KAF5381294.1"/>
    <property type="molecule type" value="Genomic_DNA"/>
</dbReference>
<feature type="region of interest" description="Disordered" evidence="1">
    <location>
        <begin position="398"/>
        <end position="516"/>
    </location>
</feature>
<dbReference type="Proteomes" id="UP000565441">
    <property type="component" value="Unassembled WGS sequence"/>
</dbReference>
<sequence>MALGMTASFFPSEDELELVAQIYDRAGSPRPDVIKGETAAEIFAASVDLEPITLSTIWEIADKEKAGYLSERGVAVALRLIGWAQSGEEVCAGLVNIRGPLPRIEGLVPGVKRKPSVSAVATSKLPPFTERDRDAFQDLFQQCGPKYGLLEGTLDSIPSTTPIRIYEEIVATFESHDLASSSPSSSPFDTSTTVRNGFSPPNAALSTKPDRPTRSPPPTPLKFSNSPAEADSPPPTAVFTKIDSDNPPSPLPSSPRKAMSIGRSCSARVTKAPASPEKPPWSPQGPSHTLEWDVNPIEKATADQLFNSLDLQKTGYVDGEVAANFMLGYEVQPEDLSHIWYISSKLLDIQSAYALSRVLADIHGDNRLTRDGFAIAMHLIQQRLNGAELPHVLPSSLIPPSMRTQSPYTPLQRVASVTTPSRKALVDVRRRTSGPPLPPKPTSPRLSNPHPPASPTNFRTNGAHYPEQPNGTTHTPERPTPFSQKPTAPRLSNVHSPTTSTNTTDHTPEPTVSSEQYRNLERANLLLASQIEDLTAQIDANRDVRAANITLTRENKALLAKIHDMEQITSQLLQANETRPAMDDLARQNQELTDRNAELEQVRSQLENTAMRLDTAVLRNRALSGRLRDVRIAAEAAAERSQEQVDALQREVERLGGENTDLRRRAGELERAITQAQPSDGTTNVRELEILMGDVTRENEGLKQRLRQIQRSTTHLLLSTGSGHAAHDDLRRENQRLATQVEELEGLTRQLQQSSEDSELQRVLRDVTHENDSLKAELREMRQQMTQLRSLRGEPSEREINDLKAEIQRLQTELSRATPQSQEDRSIPPPAYDFDPS</sequence>
<feature type="compositionally biased region" description="Polar residues" evidence="1">
    <location>
        <begin position="402"/>
        <end position="421"/>
    </location>
</feature>
<feature type="domain" description="EH" evidence="2">
    <location>
        <begin position="298"/>
        <end position="404"/>
    </location>
</feature>
<organism evidence="3 4">
    <name type="scientific">Tricholomella constricta</name>
    <dbReference type="NCBI Taxonomy" id="117010"/>
    <lineage>
        <taxon>Eukaryota</taxon>
        <taxon>Fungi</taxon>
        <taxon>Dikarya</taxon>
        <taxon>Basidiomycota</taxon>
        <taxon>Agaricomycotina</taxon>
        <taxon>Agaricomycetes</taxon>
        <taxon>Agaricomycetidae</taxon>
        <taxon>Agaricales</taxon>
        <taxon>Tricholomatineae</taxon>
        <taxon>Lyophyllaceae</taxon>
        <taxon>Tricholomella</taxon>
    </lineage>
</organism>
<dbReference type="AlphaFoldDB" id="A0A8H5M5C8"/>